<organism evidence="10 11">
    <name type="scientific">Pyrodictium occultum</name>
    <dbReference type="NCBI Taxonomy" id="2309"/>
    <lineage>
        <taxon>Archaea</taxon>
        <taxon>Thermoproteota</taxon>
        <taxon>Thermoprotei</taxon>
        <taxon>Desulfurococcales</taxon>
        <taxon>Pyrodictiaceae</taxon>
        <taxon>Pyrodictium</taxon>
    </lineage>
</organism>
<dbReference type="GO" id="GO:1901238">
    <property type="term" value="F:ABC-type tungstate transporter activity"/>
    <property type="evidence" value="ECO:0007669"/>
    <property type="project" value="UniProtKB-EC"/>
</dbReference>
<dbReference type="Gene3D" id="3.40.50.300">
    <property type="entry name" value="P-loop containing nucleotide triphosphate hydrolases"/>
    <property type="match status" value="1"/>
</dbReference>
<comment type="caution">
    <text evidence="10">The sequence shown here is derived from an EMBL/GenBank/DDBJ whole genome shotgun (WGS) entry which is preliminary data.</text>
</comment>
<dbReference type="PROSITE" id="PS50893">
    <property type="entry name" value="ABC_TRANSPORTER_2"/>
    <property type="match status" value="1"/>
</dbReference>
<evidence type="ECO:0000256" key="6">
    <source>
        <dbReference type="ARBA" id="ARBA00039025"/>
    </source>
</evidence>
<dbReference type="Pfam" id="PF00005">
    <property type="entry name" value="ABC_tran"/>
    <property type="match status" value="1"/>
</dbReference>
<dbReference type="EC" id="7.3.2.6" evidence="6"/>
<evidence type="ECO:0000259" key="9">
    <source>
        <dbReference type="PROSITE" id="PS50893"/>
    </source>
</evidence>
<comment type="similarity">
    <text evidence="4">Belongs to the ABC transporter superfamily. Sulfate/tungstate importer (TC 3.A.1.6) family.</text>
</comment>
<dbReference type="InterPro" id="IPR003593">
    <property type="entry name" value="AAA+_ATPase"/>
</dbReference>
<comment type="subunit">
    <text evidence="5">The complex is composed of two ATP-binding proteins (WtpC), two transmembrane proteins (WtpB) and a solute-binding protein (WtpA).</text>
</comment>
<evidence type="ECO:0000256" key="7">
    <source>
        <dbReference type="ARBA" id="ARBA00041133"/>
    </source>
</evidence>
<dbReference type="GO" id="GO:0005524">
    <property type="term" value="F:ATP binding"/>
    <property type="evidence" value="ECO:0007669"/>
    <property type="project" value="UniProtKB-KW"/>
</dbReference>
<protein>
    <recommendedName>
        <fullName evidence="7">Molybdate/tungstate import ATP-binding protein WtpC</fullName>
        <ecNumber evidence="6">7.3.2.6</ecNumber>
    </recommendedName>
</protein>
<dbReference type="PANTHER" id="PTHR42781">
    <property type="entry name" value="SPERMIDINE/PUTRESCINE IMPORT ATP-BINDING PROTEIN POTA"/>
    <property type="match status" value="1"/>
</dbReference>
<dbReference type="OrthoDB" id="31298at2157"/>
<keyword evidence="2" id="KW-0547">Nucleotide-binding</keyword>
<dbReference type="AlphaFoldDB" id="A0A0V8RTZ4"/>
<evidence type="ECO:0000256" key="5">
    <source>
        <dbReference type="ARBA" id="ARBA00038781"/>
    </source>
</evidence>
<dbReference type="InterPro" id="IPR003439">
    <property type="entry name" value="ABC_transporter-like_ATP-bd"/>
</dbReference>
<dbReference type="EMBL" id="LNTB01000001">
    <property type="protein sequence ID" value="KSW11532.1"/>
    <property type="molecule type" value="Genomic_DNA"/>
</dbReference>
<dbReference type="RefSeq" id="WP_058370208.1">
    <property type="nucleotide sequence ID" value="NZ_LNTB01000001.1"/>
</dbReference>
<dbReference type="STRING" id="2309.CF15_01450"/>
<name>A0A0V8RTZ4_PYROC</name>
<dbReference type="PROSITE" id="PS00211">
    <property type="entry name" value="ABC_TRANSPORTER_1"/>
    <property type="match status" value="1"/>
</dbReference>
<evidence type="ECO:0000313" key="10">
    <source>
        <dbReference type="EMBL" id="KSW11532.1"/>
    </source>
</evidence>
<evidence type="ECO:0000256" key="1">
    <source>
        <dbReference type="ARBA" id="ARBA00022448"/>
    </source>
</evidence>
<feature type="domain" description="ABC transporter" evidence="9">
    <location>
        <begin position="7"/>
        <end position="244"/>
    </location>
</feature>
<dbReference type="PANTHER" id="PTHR42781:SF4">
    <property type="entry name" value="SPERMIDINE_PUTRESCINE IMPORT ATP-BINDING PROTEIN POTA"/>
    <property type="match status" value="1"/>
</dbReference>
<dbReference type="InterPro" id="IPR017871">
    <property type="entry name" value="ABC_transporter-like_CS"/>
</dbReference>
<dbReference type="SUPFAM" id="SSF52540">
    <property type="entry name" value="P-loop containing nucleoside triphosphate hydrolases"/>
    <property type="match status" value="1"/>
</dbReference>
<reference evidence="10 11" key="1">
    <citation type="submission" date="2015-11" db="EMBL/GenBank/DDBJ databases">
        <title>Genome sequence of Pyrodictium occultum PL-19, a marine hyperthermophilic archaeon isolated from Volcano, Italy.</title>
        <authorList>
            <person name="Utturkar S."/>
            <person name="Huber H."/>
            <person name="Leptihn S."/>
            <person name="Brown S."/>
            <person name="Stetter K.O."/>
            <person name="Podar M."/>
        </authorList>
    </citation>
    <scope>NUCLEOTIDE SEQUENCE [LARGE SCALE GENOMIC DNA]</scope>
    <source>
        <strain evidence="10 11">PL-19</strain>
    </source>
</reference>
<dbReference type="Proteomes" id="UP000053352">
    <property type="component" value="Unassembled WGS sequence"/>
</dbReference>
<sequence length="368" mass="39711">MAPAPALRVEDLWVKRKSRLVLRGVSLELEEPSILVVLGPNGAGKTTLLETVAGLVKPSRGRIVVSGETVYSSAPPRVNTPPERRGVAYVPQDYGLFPHMTVYENIAFGLRARRCPGEDVDRRVRGVAGVLGIEHLLDRRPAELSGGERQRVALARALAVEPRLLLLDEPFSALDAPSRERLRSELRSLLRRLNVPAVIVTHSFSDAWALGDRIAVLDSGRVVAEASPGDLALRPLRHGVAEFLGYMVLEARVLRAEGGRASLEAPGLGLLEAAVDGLEPGSRVLVALRPDDLVVSARPVARTNTYRARVAEAVVTRHGVRLLLEVGGLVLRSEQARGPLLALLGRLPGPGDQVYVHIPPGLVDVRTL</sequence>
<evidence type="ECO:0000256" key="3">
    <source>
        <dbReference type="ARBA" id="ARBA00022840"/>
    </source>
</evidence>
<dbReference type="GO" id="GO:0016887">
    <property type="term" value="F:ATP hydrolysis activity"/>
    <property type="evidence" value="ECO:0007669"/>
    <property type="project" value="InterPro"/>
</dbReference>
<evidence type="ECO:0000256" key="4">
    <source>
        <dbReference type="ARBA" id="ARBA00038307"/>
    </source>
</evidence>
<dbReference type="SUPFAM" id="SSF50331">
    <property type="entry name" value="MOP-like"/>
    <property type="match status" value="1"/>
</dbReference>
<keyword evidence="1" id="KW-0813">Transport</keyword>
<accession>A0A0V8RTZ4</accession>
<dbReference type="InterPro" id="IPR027417">
    <property type="entry name" value="P-loop_NTPase"/>
</dbReference>
<dbReference type="InterPro" id="IPR008995">
    <property type="entry name" value="Mo/tungstate-bd_C_term_dom"/>
</dbReference>
<evidence type="ECO:0000313" key="11">
    <source>
        <dbReference type="Proteomes" id="UP000053352"/>
    </source>
</evidence>
<evidence type="ECO:0000256" key="8">
    <source>
        <dbReference type="ARBA" id="ARBA00047936"/>
    </source>
</evidence>
<gene>
    <name evidence="10" type="ORF">CF15_01450</name>
</gene>
<proteinExistence type="inferred from homology"/>
<evidence type="ECO:0000256" key="2">
    <source>
        <dbReference type="ARBA" id="ARBA00022741"/>
    </source>
</evidence>
<keyword evidence="11" id="KW-1185">Reference proteome</keyword>
<dbReference type="InterPro" id="IPR050093">
    <property type="entry name" value="ABC_SmlMolc_Importer"/>
</dbReference>
<dbReference type="SMART" id="SM00382">
    <property type="entry name" value="AAA"/>
    <property type="match status" value="1"/>
</dbReference>
<keyword evidence="3" id="KW-0067">ATP-binding</keyword>
<comment type="catalytic activity">
    <reaction evidence="8">
        <text>tungstate(in) + ATP + H2O = tungstate(out) + ADP + phosphate + H(+)</text>
        <dbReference type="Rhea" id="RHEA:35027"/>
        <dbReference type="ChEBI" id="CHEBI:15377"/>
        <dbReference type="ChEBI" id="CHEBI:15378"/>
        <dbReference type="ChEBI" id="CHEBI:30616"/>
        <dbReference type="ChEBI" id="CHEBI:43474"/>
        <dbReference type="ChEBI" id="CHEBI:46502"/>
        <dbReference type="ChEBI" id="CHEBI:456216"/>
        <dbReference type="EC" id="7.3.2.6"/>
    </reaction>
</comment>